<organism evidence="2">
    <name type="scientific">hydrothermal vent metagenome</name>
    <dbReference type="NCBI Taxonomy" id="652676"/>
    <lineage>
        <taxon>unclassified sequences</taxon>
        <taxon>metagenomes</taxon>
        <taxon>ecological metagenomes</taxon>
    </lineage>
</organism>
<dbReference type="InterPro" id="IPR025351">
    <property type="entry name" value="Pvc16_N"/>
</dbReference>
<dbReference type="AlphaFoldDB" id="A0A3B0XIX0"/>
<proteinExistence type="predicted"/>
<protein>
    <recommendedName>
        <fullName evidence="1">Pvc16 N-terminal domain-containing protein</fullName>
    </recommendedName>
</protein>
<reference evidence="2" key="1">
    <citation type="submission" date="2018-06" db="EMBL/GenBank/DDBJ databases">
        <authorList>
            <person name="Zhirakovskaya E."/>
        </authorList>
    </citation>
    <scope>NUCLEOTIDE SEQUENCE</scope>
</reference>
<dbReference type="Pfam" id="PF14065">
    <property type="entry name" value="Pvc16_N"/>
    <property type="match status" value="1"/>
</dbReference>
<dbReference type="EMBL" id="UOFI01000040">
    <property type="protein sequence ID" value="VAW63282.1"/>
    <property type="molecule type" value="Genomic_DNA"/>
</dbReference>
<name>A0A3B0XIX0_9ZZZZ</name>
<sequence>MANIYSINSVGDSIIQYLRNAYPQELREAYPCDFRVVSSGELVDDSEDFGTALTLYLYRVIINEHVRNVPSNHMPGDSKISLAVDLHLMLSIWADSSAAEHTICAWAMRELHQNPILDVSSLTEVGGWSAHDVVNIIPAELSNEDLMRIWDAIAPYYRLSLSYIARVVRIDADESAAGLPVVATRYNYKEKEEPDD</sequence>
<gene>
    <name evidence="2" type="ORF">MNBD_GAMMA09-517</name>
</gene>
<evidence type="ECO:0000313" key="2">
    <source>
        <dbReference type="EMBL" id="VAW63282.1"/>
    </source>
</evidence>
<evidence type="ECO:0000259" key="1">
    <source>
        <dbReference type="Pfam" id="PF14065"/>
    </source>
</evidence>
<feature type="domain" description="Pvc16 N-terminal" evidence="1">
    <location>
        <begin position="11"/>
        <end position="182"/>
    </location>
</feature>
<accession>A0A3B0XIX0</accession>